<name>A0ABQ0Q2J2_9PROT</name>
<dbReference type="Proteomes" id="UP001062776">
    <property type="component" value="Unassembled WGS sequence"/>
</dbReference>
<dbReference type="InterPro" id="IPR016884">
    <property type="entry name" value="UCP028438"/>
</dbReference>
<dbReference type="RefSeq" id="WP_264815330.1">
    <property type="nucleotide sequence ID" value="NZ_BAPV01000010.1"/>
</dbReference>
<gene>
    <name evidence="1" type="ORF">AA0535_1497</name>
</gene>
<evidence type="ECO:0000313" key="2">
    <source>
        <dbReference type="Proteomes" id="UP001062776"/>
    </source>
</evidence>
<keyword evidence="2" id="KW-1185">Reference proteome</keyword>
<organism evidence="1 2">
    <name type="scientific">Asaia krungthepensis NRIC 0535</name>
    <dbReference type="NCBI Taxonomy" id="1307925"/>
    <lineage>
        <taxon>Bacteria</taxon>
        <taxon>Pseudomonadati</taxon>
        <taxon>Pseudomonadota</taxon>
        <taxon>Alphaproteobacteria</taxon>
        <taxon>Acetobacterales</taxon>
        <taxon>Acetobacteraceae</taxon>
        <taxon>Asaia</taxon>
    </lineage>
</organism>
<dbReference type="PIRSF" id="PIRSF028438">
    <property type="entry name" value="UCP028438"/>
    <property type="match status" value="1"/>
</dbReference>
<proteinExistence type="predicted"/>
<protein>
    <submittedName>
        <fullName evidence="1">Uncharacterized protein</fullName>
    </submittedName>
</protein>
<dbReference type="EMBL" id="BAPV01000010">
    <property type="protein sequence ID" value="GBQ88264.1"/>
    <property type="molecule type" value="Genomic_DNA"/>
</dbReference>
<evidence type="ECO:0000313" key="1">
    <source>
        <dbReference type="EMBL" id="GBQ88264.1"/>
    </source>
</evidence>
<reference evidence="1" key="1">
    <citation type="submission" date="2013-04" db="EMBL/GenBank/DDBJ databases">
        <title>The genome sequencing project of 58 acetic acid bacteria.</title>
        <authorList>
            <person name="Okamoto-Kainuma A."/>
            <person name="Ishikawa M."/>
            <person name="Umino S."/>
            <person name="Koizumi Y."/>
            <person name="Shiwa Y."/>
            <person name="Yoshikawa H."/>
            <person name="Matsutani M."/>
            <person name="Matsushita K."/>
        </authorList>
    </citation>
    <scope>NUCLEOTIDE SEQUENCE</scope>
    <source>
        <strain evidence="1">NRIC 0535</strain>
    </source>
</reference>
<comment type="caution">
    <text evidence="1">The sequence shown here is derived from an EMBL/GenBank/DDBJ whole genome shotgun (WGS) entry which is preliminary data.</text>
</comment>
<accession>A0ABQ0Q2J2</accession>
<sequence>MAVLHDECVVPLEATDRKALHDTGVALGSARDFARRMRLLLPQGWFPAYRGEEMEDAPVLHALLTGYGAIFSHIWQLMKVVSAQSRLGQTSASFLDMAAVDFFGSGSLTRLRGEKDTHYRRRMIAALVAPRNTRQAVSEAIQQIAGAHPRIIEPGNARDCGAWCLAGGYGAGMHTRYGCRMGGQFILEILPKIPIERRQLDAAIKATKAAGVIAWVRIIE</sequence>